<evidence type="ECO:0000256" key="9">
    <source>
        <dbReference type="SAM" id="MobiDB-lite"/>
    </source>
</evidence>
<dbReference type="Gene3D" id="3.10.290.20">
    <property type="entry name" value="Ubiquitin-like 2 activating enzyme e1b. Chain: B, domain 3"/>
    <property type="match status" value="1"/>
</dbReference>
<dbReference type="RefSeq" id="XP_021337993.1">
    <property type="nucleotide sequence ID" value="XM_021483024.1"/>
</dbReference>
<dbReference type="Gene3D" id="1.10.10.2660">
    <property type="entry name" value="Ubiquitin-activating enzyme E1, SCCH domain"/>
    <property type="match status" value="2"/>
</dbReference>
<dbReference type="UniPathway" id="UPA00886"/>
<keyword evidence="5 8" id="KW-0479">Metal-binding</keyword>
<evidence type="ECO:0000256" key="6">
    <source>
        <dbReference type="PIRSR" id="PIRSR039133-1"/>
    </source>
</evidence>
<evidence type="ECO:0000256" key="5">
    <source>
        <dbReference type="PIRNR" id="PIRNR039133"/>
    </source>
</evidence>
<evidence type="ECO:0000256" key="1">
    <source>
        <dbReference type="ARBA" id="ARBA00022598"/>
    </source>
</evidence>
<reference evidence="12 13" key="1">
    <citation type="journal article" date="2012" name="Nucleic Acids Res.">
        <title>Sequencing of the smallest Apicomplexan genome from the human pathogen Babesia microti.</title>
        <authorList>
            <person name="Cornillot E."/>
            <person name="Hadj-Kaddour K."/>
            <person name="Dassouli A."/>
            <person name="Noel B."/>
            <person name="Ranwez V."/>
            <person name="Vacherie B."/>
            <person name="Augagneur Y."/>
            <person name="Bres V."/>
            <person name="Duclos A."/>
            <person name="Randazzo S."/>
            <person name="Carcy B."/>
            <person name="Debierre-Grockiego F."/>
            <person name="Delbecq S."/>
            <person name="Moubri-Menage K."/>
            <person name="Shams-Eldin H."/>
            <person name="Usmani-Brown S."/>
            <person name="Bringaud F."/>
            <person name="Wincker P."/>
            <person name="Vivares C.P."/>
            <person name="Schwarz R.T."/>
            <person name="Schetters T.P."/>
            <person name="Krause P.J."/>
            <person name="Gorenflot A."/>
            <person name="Berry V."/>
            <person name="Barbe V."/>
            <person name="Ben Mamoun C."/>
        </authorList>
    </citation>
    <scope>NUCLEOTIDE SEQUENCE [LARGE SCALE GENOMIC DNA]</scope>
    <source>
        <strain evidence="12 13">RI</strain>
    </source>
</reference>
<feature type="binding site" evidence="7">
    <location>
        <begin position="30"/>
        <end position="35"/>
    </location>
    <ligand>
        <name>ATP</name>
        <dbReference type="ChEBI" id="CHEBI:30616"/>
    </ligand>
</feature>
<feature type="binding site" evidence="8">
    <location>
        <position position="162"/>
    </location>
    <ligand>
        <name>Zn(2+)</name>
        <dbReference type="ChEBI" id="CHEBI:29105"/>
    </ligand>
</feature>
<sequence>MAWAGVLNTEMGVRRGSQMSLAGIKILLCGSGGVGCELVKDLMQCGVDNLTIYDLDAVDVSNLNRQFLFTKSDIKRYKAQVACEKALEYNPQANVRFVIGNVCDLFPSDMQQYDVVLNALDNVAARSHVNKICLLSDTPLIESGSTGYNGQVMPIIGQVSACYDCNSRPVVKSYPVCTIRQVPKKPEHCIAWARQLFERIFGPTEEENLLSDLNLPPVPKTKDPESLTVYATTLFKYLFYEQIVELVSLLEKTEVDNLPVPLSCNHPTLKRGRVDETESRDISTTDGDDFLGCVVGILTAATGPKVYDKDDDLAVAFVVAAAKMRMKNFSIPTISDMEIQTIAGSIIPAIAATNAIVAAAQVMQLFQLKGLPTNNVDVMGEEPQHARSGVSYRTLVEGGVSNVWIKSCVMGSRPRIAGNCMQPEVIAEPNEHCPLCQSIFVFVELKSFESWTLGRFVGKICHEILCVDEPLIGVGSTNLFDYEIYQEDSEYRSNVESKPLEYWGIHPNSVVELNDLTSNIKMQLVLRSAHDIPQDFKVIRPANFYERLQKMRNAMPIQEVKTHSPKPITPDTAFDVDSDNDVIA</sequence>
<feature type="active site" description="Glycyl thioester intermediate" evidence="6">
    <location>
        <position position="177"/>
    </location>
</feature>
<dbReference type="Pfam" id="PF00899">
    <property type="entry name" value="ThiF"/>
    <property type="match status" value="1"/>
</dbReference>
<dbReference type="InterPro" id="IPR035985">
    <property type="entry name" value="Ubiquitin-activating_enz"/>
</dbReference>
<protein>
    <recommendedName>
        <fullName evidence="5">SUMO-activating enzyme subunit</fullName>
    </recommendedName>
</protein>
<dbReference type="InterPro" id="IPR028077">
    <property type="entry name" value="UAE_UbL_dom"/>
</dbReference>
<gene>
    <name evidence="12" type="ORF">BMR1_02g00135</name>
</gene>
<dbReference type="GO" id="GO:0005524">
    <property type="term" value="F:ATP binding"/>
    <property type="evidence" value="ECO:0007669"/>
    <property type="project" value="UniProtKB-UniRule"/>
</dbReference>
<accession>A0A1R4A9V8</accession>
<dbReference type="GO" id="GO:0031510">
    <property type="term" value="C:SUMO activating enzyme complex"/>
    <property type="evidence" value="ECO:0007669"/>
    <property type="project" value="UniProtKB-UniRule"/>
</dbReference>
<dbReference type="PIRSF" id="PIRSF039133">
    <property type="entry name" value="SUMO_E1B"/>
    <property type="match status" value="1"/>
</dbReference>
<dbReference type="GO" id="GO:0005737">
    <property type="term" value="C:cytoplasm"/>
    <property type="evidence" value="ECO:0007669"/>
    <property type="project" value="TreeGrafter"/>
</dbReference>
<evidence type="ECO:0000259" key="11">
    <source>
        <dbReference type="Pfam" id="PF14732"/>
    </source>
</evidence>
<dbReference type="InterPro" id="IPR045886">
    <property type="entry name" value="ThiF/MoeB/HesA"/>
</dbReference>
<keyword evidence="13" id="KW-1185">Reference proteome</keyword>
<dbReference type="Proteomes" id="UP000002899">
    <property type="component" value="Chromosome II"/>
</dbReference>
<evidence type="ECO:0000256" key="2">
    <source>
        <dbReference type="ARBA" id="ARBA00022741"/>
    </source>
</evidence>
<keyword evidence="5 8" id="KW-0862">Zinc</keyword>
<evidence type="ECO:0000313" key="13">
    <source>
        <dbReference type="Proteomes" id="UP000002899"/>
    </source>
</evidence>
<dbReference type="Gene3D" id="3.40.50.720">
    <property type="entry name" value="NAD(P)-binding Rossmann-like Domain"/>
    <property type="match status" value="2"/>
</dbReference>
<dbReference type="EMBL" id="FO082872">
    <property type="protein sequence ID" value="SJK85770.1"/>
    <property type="molecule type" value="Genomic_DNA"/>
</dbReference>
<feature type="domain" description="Ubiquitin/SUMO-activating enzyme ubiquitin-like" evidence="11">
    <location>
        <begin position="447"/>
        <end position="529"/>
    </location>
</feature>
<comment type="pathway">
    <text evidence="5">Protein modification; protein sumoylation.</text>
</comment>
<dbReference type="FunFam" id="3.50.50.80:FF:000002">
    <property type="entry name" value="SUMO-activating enzyme subunit 2"/>
    <property type="match status" value="1"/>
</dbReference>
<comment type="similarity">
    <text evidence="5">Belongs to the ubiquitin-activating E1 family.</text>
</comment>
<feature type="binding site" evidence="7">
    <location>
        <begin position="62"/>
        <end position="65"/>
    </location>
    <ligand>
        <name>ATP</name>
        <dbReference type="ChEBI" id="CHEBI:30616"/>
    </ligand>
</feature>
<dbReference type="PANTHER" id="PTHR10953">
    <property type="entry name" value="UBIQUITIN-ACTIVATING ENZYME E1"/>
    <property type="match status" value="1"/>
</dbReference>
<comment type="subunit">
    <text evidence="5">Heterodimer.</text>
</comment>
<reference evidence="12 13" key="3">
    <citation type="journal article" date="2016" name="Sci. Rep.">
        <title>Genome-wide diversity and gene expression profiling of Babesia microti isolates identify polymorphic genes that mediate host-pathogen interactions.</title>
        <authorList>
            <person name="Silva J.C."/>
            <person name="Cornillot E."/>
            <person name="McCracken C."/>
            <person name="Usmani-Brown S."/>
            <person name="Dwivedi A."/>
            <person name="Ifeonu O.O."/>
            <person name="Crabtree J."/>
            <person name="Gotia H.T."/>
            <person name="Virji A.Z."/>
            <person name="Reynes C."/>
            <person name="Colinge J."/>
            <person name="Kumar V."/>
            <person name="Lawres L."/>
            <person name="Pazzi J.E."/>
            <person name="Pablo J.V."/>
            <person name="Hung C."/>
            <person name="Brancato J."/>
            <person name="Kumari P."/>
            <person name="Orvis J."/>
            <person name="Tretina K."/>
            <person name="Chibucos M."/>
            <person name="Ott S."/>
            <person name="Sadzewicz L."/>
            <person name="Sengamalay N."/>
            <person name="Shetty A.C."/>
            <person name="Su Q."/>
            <person name="Tallon L."/>
            <person name="Fraser C.M."/>
            <person name="Frutos R."/>
            <person name="Molina D.M."/>
            <person name="Krause P.J."/>
            <person name="Ben Mamoun C."/>
        </authorList>
    </citation>
    <scope>NUCLEOTIDE SEQUENCE [LARGE SCALE GENOMIC DNA]</scope>
    <source>
        <strain evidence="12 13">RI</strain>
    </source>
</reference>
<dbReference type="KEGG" id="bmic:BMR1_02g00135"/>
<dbReference type="SUPFAM" id="SSF69572">
    <property type="entry name" value="Activating enzymes of the ubiquitin-like proteins"/>
    <property type="match status" value="1"/>
</dbReference>
<feature type="binding site" evidence="8">
    <location>
        <position position="436"/>
    </location>
    <ligand>
        <name>Zn(2+)</name>
        <dbReference type="ChEBI" id="CHEBI:29105"/>
    </ligand>
</feature>
<name>A0A1R4A9V8_BABMR</name>
<feature type="binding site" evidence="8">
    <location>
        <position position="433"/>
    </location>
    <ligand>
        <name>Zn(2+)</name>
        <dbReference type="ChEBI" id="CHEBI:29105"/>
    </ligand>
</feature>
<feature type="region of interest" description="Disordered" evidence="9">
    <location>
        <begin position="562"/>
        <end position="584"/>
    </location>
</feature>
<evidence type="ECO:0000256" key="4">
    <source>
        <dbReference type="ARBA" id="ARBA00022840"/>
    </source>
</evidence>
<keyword evidence="2 5" id="KW-0547">Nucleotide-binding</keyword>
<feature type="binding site" evidence="8">
    <location>
        <position position="165"/>
    </location>
    <ligand>
        <name>Zn(2+)</name>
        <dbReference type="ChEBI" id="CHEBI:29105"/>
    </ligand>
</feature>
<dbReference type="GeneID" id="24423817"/>
<dbReference type="PANTHER" id="PTHR10953:SF5">
    <property type="entry name" value="SUMO-ACTIVATING ENZYME SUBUNIT 2"/>
    <property type="match status" value="1"/>
</dbReference>
<evidence type="ECO:0000256" key="3">
    <source>
        <dbReference type="ARBA" id="ARBA00022786"/>
    </source>
</evidence>
<dbReference type="AlphaFoldDB" id="A0A1R4A9V8"/>
<evidence type="ECO:0000259" key="10">
    <source>
        <dbReference type="Pfam" id="PF00899"/>
    </source>
</evidence>
<keyword evidence="4 5" id="KW-0067">ATP-binding</keyword>
<dbReference type="InterPro" id="IPR030661">
    <property type="entry name" value="Uba2"/>
</dbReference>
<organism evidence="12 13">
    <name type="scientific">Babesia microti (strain RI)</name>
    <dbReference type="NCBI Taxonomy" id="1133968"/>
    <lineage>
        <taxon>Eukaryota</taxon>
        <taxon>Sar</taxon>
        <taxon>Alveolata</taxon>
        <taxon>Apicomplexa</taxon>
        <taxon>Aconoidasida</taxon>
        <taxon>Piroplasmida</taxon>
        <taxon>Babesiidae</taxon>
        <taxon>Babesia</taxon>
    </lineage>
</organism>
<dbReference type="VEuPathDB" id="PiroplasmaDB:BMR1_02g00135"/>
<dbReference type="InterPro" id="IPR000594">
    <property type="entry name" value="ThiF_NAD_FAD-bd"/>
</dbReference>
<dbReference type="OrthoDB" id="10255449at2759"/>
<evidence type="ECO:0000256" key="7">
    <source>
        <dbReference type="PIRSR" id="PIRSR039133-2"/>
    </source>
</evidence>
<feature type="domain" description="THIF-type NAD/FAD binding fold" evidence="10">
    <location>
        <begin position="15"/>
        <end position="368"/>
    </location>
</feature>
<feature type="binding site" evidence="7">
    <location>
        <begin position="121"/>
        <end position="126"/>
    </location>
    <ligand>
        <name>ATP</name>
        <dbReference type="ChEBI" id="CHEBI:30616"/>
    </ligand>
</feature>
<dbReference type="GO" id="GO:0019948">
    <property type="term" value="F:SUMO activating enzyme activity"/>
    <property type="evidence" value="ECO:0007669"/>
    <property type="project" value="UniProtKB-UniRule"/>
</dbReference>
<evidence type="ECO:0000313" key="12">
    <source>
        <dbReference type="EMBL" id="SJK85770.1"/>
    </source>
</evidence>
<evidence type="ECO:0000256" key="8">
    <source>
        <dbReference type="PIRSR" id="PIRSR039133-3"/>
    </source>
</evidence>
<proteinExistence type="inferred from homology"/>
<feature type="compositionally biased region" description="Acidic residues" evidence="9">
    <location>
        <begin position="574"/>
        <end position="584"/>
    </location>
</feature>
<dbReference type="Pfam" id="PF14732">
    <property type="entry name" value="UAE_UbL"/>
    <property type="match status" value="1"/>
</dbReference>
<dbReference type="GO" id="GO:0016925">
    <property type="term" value="P:protein sumoylation"/>
    <property type="evidence" value="ECO:0007669"/>
    <property type="project" value="UniProtKB-UniRule"/>
</dbReference>
<feature type="binding site" evidence="7">
    <location>
        <position position="78"/>
    </location>
    <ligand>
        <name>ATP</name>
        <dbReference type="ChEBI" id="CHEBI:30616"/>
    </ligand>
</feature>
<keyword evidence="3 5" id="KW-0833">Ubl conjugation pathway</keyword>
<dbReference type="InterPro" id="IPR042063">
    <property type="entry name" value="Ubi_acti_E1_SCCH"/>
</dbReference>
<dbReference type="GO" id="GO:0046872">
    <property type="term" value="F:metal ion binding"/>
    <property type="evidence" value="ECO:0007669"/>
    <property type="project" value="UniProtKB-KW"/>
</dbReference>
<reference evidence="12 13" key="2">
    <citation type="journal article" date="2013" name="PLoS ONE">
        <title>Whole genome mapping and re-organization of the nuclear and mitochondrial genomes of Babesia microti isolates.</title>
        <authorList>
            <person name="Cornillot E."/>
            <person name="Dassouli A."/>
            <person name="Garg A."/>
            <person name="Pachikara N."/>
            <person name="Randazzo S."/>
            <person name="Depoix D."/>
            <person name="Carcy B."/>
            <person name="Delbecq S."/>
            <person name="Frutos R."/>
            <person name="Silva J.C."/>
            <person name="Sutton R."/>
            <person name="Krause P.J."/>
            <person name="Mamoun C.B."/>
        </authorList>
    </citation>
    <scope>NUCLEOTIDE SEQUENCE [LARGE SCALE GENOMIC DNA]</scope>
    <source>
        <strain evidence="12 13">RI</strain>
    </source>
</reference>
<keyword evidence="1 12" id="KW-0436">Ligase</keyword>
<feature type="binding site" evidence="7">
    <location>
        <position position="54"/>
    </location>
    <ligand>
        <name>ATP</name>
        <dbReference type="ChEBI" id="CHEBI:30616"/>
    </ligand>
</feature>